<keyword evidence="1" id="KW-0472">Membrane</keyword>
<feature type="transmembrane region" description="Helical" evidence="1">
    <location>
        <begin position="12"/>
        <end position="31"/>
    </location>
</feature>
<evidence type="ECO:0000313" key="4">
    <source>
        <dbReference type="Proteomes" id="UP000783037"/>
    </source>
</evidence>
<dbReference type="EMBL" id="SUTK01000022">
    <property type="protein sequence ID" value="MBE6501928.1"/>
    <property type="molecule type" value="Genomic_DNA"/>
</dbReference>
<organism evidence="3 4">
    <name type="scientific">Methanobrevibacter thaueri</name>
    <dbReference type="NCBI Taxonomy" id="190975"/>
    <lineage>
        <taxon>Archaea</taxon>
        <taxon>Methanobacteriati</taxon>
        <taxon>Methanobacteriota</taxon>
        <taxon>Methanomada group</taxon>
        <taxon>Methanobacteria</taxon>
        <taxon>Methanobacteriales</taxon>
        <taxon>Methanobacteriaceae</taxon>
        <taxon>Methanobrevibacter</taxon>
    </lineage>
</organism>
<dbReference type="SUPFAM" id="SSF69118">
    <property type="entry name" value="AhpD-like"/>
    <property type="match status" value="1"/>
</dbReference>
<name>A0A8T3VGY8_9EURY</name>
<evidence type="ECO:0000313" key="3">
    <source>
        <dbReference type="EMBL" id="MBE6501928.1"/>
    </source>
</evidence>
<dbReference type="InterPro" id="IPR003779">
    <property type="entry name" value="CMD-like"/>
</dbReference>
<keyword evidence="1" id="KW-1133">Transmembrane helix</keyword>
<reference evidence="3" key="1">
    <citation type="submission" date="2019-04" db="EMBL/GenBank/DDBJ databases">
        <title>Evolution of Biomass-Degrading Anaerobic Consortia Revealed by Metagenomics.</title>
        <authorList>
            <person name="Peng X."/>
        </authorList>
    </citation>
    <scope>NUCLEOTIDE SEQUENCE</scope>
    <source>
        <strain evidence="3">SIG18</strain>
    </source>
</reference>
<dbReference type="PANTHER" id="PTHR33570">
    <property type="entry name" value="4-CARBOXYMUCONOLACTONE DECARBOXYLASE FAMILY PROTEIN"/>
    <property type="match status" value="1"/>
</dbReference>
<sequence length="270" mass="30724">MGLSIENIGNSVRNYVLFPITFLYLFFKLFFMKDLFDNFTRIKKNDPEFHEIFKNFAFDEVYEYSTLSQKEAVLATLASLIACQSPKAFKKILLSAVNEYITPEEVKELLYQSVPYVGFGRAHNFFGVVIKVFDKKGIEMPSAPRSNTTSENRRKKGREIQDRYFGAEMIQAMNDNAPEGQKHFNAFLEGYCFGDFYTRDGLNDSERELITFVFIATLGGCENQLRGHVQGNLSVGNDKEKLVSAITVILPYIGFPRSLNALAIVNEICS</sequence>
<dbReference type="AlphaFoldDB" id="A0A8T3VGY8"/>
<comment type="caution">
    <text evidence="3">The sequence shown here is derived from an EMBL/GenBank/DDBJ whole genome shotgun (WGS) entry which is preliminary data.</text>
</comment>
<dbReference type="PANTHER" id="PTHR33570:SF2">
    <property type="entry name" value="CARBOXYMUCONOLACTONE DECARBOXYLASE-LIKE DOMAIN-CONTAINING PROTEIN"/>
    <property type="match status" value="1"/>
</dbReference>
<dbReference type="Gene3D" id="1.20.1290.10">
    <property type="entry name" value="AhpD-like"/>
    <property type="match status" value="1"/>
</dbReference>
<protein>
    <submittedName>
        <fullName evidence="3">Carboxymuconolactone decarboxylase family protein</fullName>
    </submittedName>
</protein>
<gene>
    <name evidence="3" type="ORF">E7Z79_05745</name>
</gene>
<dbReference type="InterPro" id="IPR052512">
    <property type="entry name" value="4CMD/NDH-1_regulator"/>
</dbReference>
<feature type="domain" description="Carboxymuconolactone decarboxylase-like" evidence="2">
    <location>
        <begin position="184"/>
        <end position="267"/>
    </location>
</feature>
<dbReference type="Proteomes" id="UP000783037">
    <property type="component" value="Unassembled WGS sequence"/>
</dbReference>
<evidence type="ECO:0000256" key="1">
    <source>
        <dbReference type="SAM" id="Phobius"/>
    </source>
</evidence>
<dbReference type="InterPro" id="IPR029032">
    <property type="entry name" value="AhpD-like"/>
</dbReference>
<dbReference type="Pfam" id="PF02627">
    <property type="entry name" value="CMD"/>
    <property type="match status" value="2"/>
</dbReference>
<accession>A0A8T3VGY8</accession>
<keyword evidence="1" id="KW-0812">Transmembrane</keyword>
<feature type="domain" description="Carboxymuconolactone decarboxylase-like" evidence="2">
    <location>
        <begin position="47"/>
        <end position="129"/>
    </location>
</feature>
<evidence type="ECO:0000259" key="2">
    <source>
        <dbReference type="Pfam" id="PF02627"/>
    </source>
</evidence>
<dbReference type="GO" id="GO:0051920">
    <property type="term" value="F:peroxiredoxin activity"/>
    <property type="evidence" value="ECO:0007669"/>
    <property type="project" value="InterPro"/>
</dbReference>
<proteinExistence type="predicted"/>